<gene>
    <name evidence="1" type="ORF">IE90_08645</name>
</gene>
<dbReference type="EMBL" id="JPIT01000018">
    <property type="protein sequence ID" value="KIO45463.1"/>
    <property type="molecule type" value="Genomic_DNA"/>
</dbReference>
<dbReference type="AlphaFoldDB" id="A0AB34R3V4"/>
<protein>
    <submittedName>
        <fullName evidence="1">Uncharacterized protein</fullName>
    </submittedName>
</protein>
<reference evidence="1 2" key="1">
    <citation type="submission" date="2014-07" db="EMBL/GenBank/DDBJ databases">
        <title>Porphyromonadaceae bacterium OUH 334697 = ATCC BAA-2682 = DSM 28341 draft genome.</title>
        <authorList>
            <person name="Sydenham T.V."/>
            <person name="Hasman H."/>
            <person name="Justesen U.S."/>
        </authorList>
    </citation>
    <scope>NUCLEOTIDE SEQUENCE [LARGE SCALE GENOMIC DNA]</scope>
    <source>
        <strain evidence="1 2">OUH 334697</strain>
    </source>
</reference>
<dbReference type="RefSeq" id="WP_041503399.1">
    <property type="nucleotide sequence ID" value="NZ_JPIT01000018.1"/>
</dbReference>
<sequence length="279" mass="31716">MILQSKEQFVKYVPTAVASAWEDLITYVEASERWLRTEVLGNVLYLEIHDTPGKHGDLLDTCMKIISLDAYRRAIPFLDLVQNANGFAVVSSDNLAPASRDRVNRLIEATIKERDEEIEVLISYLEDTTSYHDAWKGSKAFSVLSDCLITTAKELKLLCNWYGTRTDFLKLKPDLLLRSYTDIGKWIGREYIDELVEQQRDGDLTSDNKTVINFLKVVLANFVVGDPVNANRSLEDVITFLDKNVSKYPTYGNSVEYKVRHAEKFENSTGNPFFILGGI</sequence>
<organism evidence="1 2">
    <name type="scientific">Sanguibacteroides justesenii</name>
    <dbReference type="NCBI Taxonomy" id="1547597"/>
    <lineage>
        <taxon>Bacteria</taxon>
        <taxon>Pseudomonadati</taxon>
        <taxon>Bacteroidota</taxon>
        <taxon>Bacteroidia</taxon>
        <taxon>Bacteroidales</taxon>
        <taxon>Porphyromonadaceae</taxon>
        <taxon>Sanguibacteroides</taxon>
    </lineage>
</organism>
<dbReference type="Proteomes" id="UP000031937">
    <property type="component" value="Unassembled WGS sequence"/>
</dbReference>
<dbReference type="Pfam" id="PF20459">
    <property type="entry name" value="DUF6712"/>
    <property type="match status" value="2"/>
</dbReference>
<evidence type="ECO:0000313" key="1">
    <source>
        <dbReference type="EMBL" id="KIO45463.1"/>
    </source>
</evidence>
<accession>A0AB34R3V4</accession>
<comment type="caution">
    <text evidence="1">The sequence shown here is derived from an EMBL/GenBank/DDBJ whole genome shotgun (WGS) entry which is preliminary data.</text>
</comment>
<evidence type="ECO:0000313" key="2">
    <source>
        <dbReference type="Proteomes" id="UP000031937"/>
    </source>
</evidence>
<proteinExistence type="predicted"/>
<name>A0AB34R3V4_9PORP</name>
<dbReference type="InterPro" id="IPR046558">
    <property type="entry name" value="DUF6712"/>
</dbReference>